<evidence type="ECO:0000256" key="2">
    <source>
        <dbReference type="SAM" id="SignalP"/>
    </source>
</evidence>
<name>A0AAW2PL41_SESRA</name>
<dbReference type="PANTHER" id="PTHR36004:SF1">
    <property type="entry name" value="AT-RICH INTERACTIVE DOMAIN PROTEIN"/>
    <property type="match status" value="1"/>
</dbReference>
<feature type="chain" id="PRO_5043980043" evidence="2">
    <location>
        <begin position="19"/>
        <end position="93"/>
    </location>
</feature>
<feature type="signal peptide" evidence="2">
    <location>
        <begin position="1"/>
        <end position="18"/>
    </location>
</feature>
<reference evidence="3" key="1">
    <citation type="submission" date="2020-06" db="EMBL/GenBank/DDBJ databases">
        <authorList>
            <person name="Li T."/>
            <person name="Hu X."/>
            <person name="Zhang T."/>
            <person name="Song X."/>
            <person name="Zhang H."/>
            <person name="Dai N."/>
            <person name="Sheng W."/>
            <person name="Hou X."/>
            <person name="Wei L."/>
        </authorList>
    </citation>
    <scope>NUCLEOTIDE SEQUENCE</scope>
    <source>
        <strain evidence="3">G02</strain>
        <tissue evidence="3">Leaf</tissue>
    </source>
</reference>
<comment type="caution">
    <text evidence="3">The sequence shown here is derived from an EMBL/GenBank/DDBJ whole genome shotgun (WGS) entry which is preliminary data.</text>
</comment>
<evidence type="ECO:0000313" key="3">
    <source>
        <dbReference type="EMBL" id="KAL0355221.1"/>
    </source>
</evidence>
<sequence length="93" mass="10130">MSNPVALILLLEIRDCSMLNCDSSVFPADYGTYCLQLVACGIAVATYNDGATDFKETPAYKESIQSQELLEEPDTSNSDVFESNPTEQAPSLE</sequence>
<organism evidence="3">
    <name type="scientific">Sesamum radiatum</name>
    <name type="common">Black benniseed</name>
    <dbReference type="NCBI Taxonomy" id="300843"/>
    <lineage>
        <taxon>Eukaryota</taxon>
        <taxon>Viridiplantae</taxon>
        <taxon>Streptophyta</taxon>
        <taxon>Embryophyta</taxon>
        <taxon>Tracheophyta</taxon>
        <taxon>Spermatophyta</taxon>
        <taxon>Magnoliopsida</taxon>
        <taxon>eudicotyledons</taxon>
        <taxon>Gunneridae</taxon>
        <taxon>Pentapetalae</taxon>
        <taxon>asterids</taxon>
        <taxon>lamiids</taxon>
        <taxon>Lamiales</taxon>
        <taxon>Pedaliaceae</taxon>
        <taxon>Sesamum</taxon>
    </lineage>
</organism>
<accession>A0AAW2PL41</accession>
<dbReference type="PANTHER" id="PTHR36004">
    <property type="entry name" value="AT-RICH INTERACTIVE DOMAIN PROTEIN"/>
    <property type="match status" value="1"/>
</dbReference>
<feature type="region of interest" description="Disordered" evidence="1">
    <location>
        <begin position="62"/>
        <end position="93"/>
    </location>
</feature>
<feature type="compositionally biased region" description="Polar residues" evidence="1">
    <location>
        <begin position="75"/>
        <end position="93"/>
    </location>
</feature>
<dbReference type="EMBL" id="JACGWJ010000017">
    <property type="protein sequence ID" value="KAL0355221.1"/>
    <property type="molecule type" value="Genomic_DNA"/>
</dbReference>
<reference evidence="3" key="2">
    <citation type="journal article" date="2024" name="Plant">
        <title>Genomic evolution and insights into agronomic trait innovations of Sesamum species.</title>
        <authorList>
            <person name="Miao H."/>
            <person name="Wang L."/>
            <person name="Qu L."/>
            <person name="Liu H."/>
            <person name="Sun Y."/>
            <person name="Le M."/>
            <person name="Wang Q."/>
            <person name="Wei S."/>
            <person name="Zheng Y."/>
            <person name="Lin W."/>
            <person name="Duan Y."/>
            <person name="Cao H."/>
            <person name="Xiong S."/>
            <person name="Wang X."/>
            <person name="Wei L."/>
            <person name="Li C."/>
            <person name="Ma Q."/>
            <person name="Ju M."/>
            <person name="Zhao R."/>
            <person name="Li G."/>
            <person name="Mu C."/>
            <person name="Tian Q."/>
            <person name="Mei H."/>
            <person name="Zhang T."/>
            <person name="Gao T."/>
            <person name="Zhang H."/>
        </authorList>
    </citation>
    <scope>NUCLEOTIDE SEQUENCE</scope>
    <source>
        <strain evidence="3">G02</strain>
    </source>
</reference>
<protein>
    <submittedName>
        <fullName evidence="3">Uncharacterized protein</fullName>
    </submittedName>
</protein>
<evidence type="ECO:0000256" key="1">
    <source>
        <dbReference type="SAM" id="MobiDB-lite"/>
    </source>
</evidence>
<proteinExistence type="predicted"/>
<keyword evidence="2" id="KW-0732">Signal</keyword>
<gene>
    <name evidence="3" type="ORF">Sradi_3969000</name>
</gene>
<dbReference type="AlphaFoldDB" id="A0AAW2PL41"/>